<dbReference type="PANTHER" id="PTHR39190">
    <property type="entry name" value="FLAGELLAR ASSEMBLY FACTOR FLIW"/>
    <property type="match status" value="1"/>
</dbReference>
<comment type="caution">
    <text evidence="5">The sequence shown here is derived from an EMBL/GenBank/DDBJ whole genome shotgun (WGS) entry which is preliminary data.</text>
</comment>
<gene>
    <name evidence="4" type="primary">fliW</name>
    <name evidence="5" type="ORF">SAMN05421578_11182</name>
</gene>
<dbReference type="PANTHER" id="PTHR39190:SF1">
    <property type="entry name" value="FLAGELLAR ASSEMBLY FACTOR FLIW"/>
    <property type="match status" value="1"/>
</dbReference>
<keyword evidence="5" id="KW-0966">Cell projection</keyword>
<evidence type="ECO:0000313" key="6">
    <source>
        <dbReference type="Proteomes" id="UP000186666"/>
    </source>
</evidence>
<accession>A0ABY1K6Z3</accession>
<dbReference type="InterPro" id="IPR003775">
    <property type="entry name" value="Flagellar_assembly_factor_FliW"/>
</dbReference>
<comment type="subcellular location">
    <subcellularLocation>
        <location evidence="4">Cytoplasm</location>
    </subcellularLocation>
</comment>
<evidence type="ECO:0000256" key="2">
    <source>
        <dbReference type="ARBA" id="ARBA00022795"/>
    </source>
</evidence>
<dbReference type="Pfam" id="PF02623">
    <property type="entry name" value="FliW"/>
    <property type="match status" value="1"/>
</dbReference>
<keyword evidence="6" id="KW-1185">Reference proteome</keyword>
<keyword evidence="3 4" id="KW-0810">Translation regulation</keyword>
<protein>
    <recommendedName>
        <fullName evidence="4">Flagellar assembly factor FliW</fullName>
    </recommendedName>
</protein>
<evidence type="ECO:0000256" key="3">
    <source>
        <dbReference type="ARBA" id="ARBA00022845"/>
    </source>
</evidence>
<dbReference type="EMBL" id="FTNK01000011">
    <property type="protein sequence ID" value="SIR34107.1"/>
    <property type="molecule type" value="Genomic_DNA"/>
</dbReference>
<evidence type="ECO:0000256" key="4">
    <source>
        <dbReference type="HAMAP-Rule" id="MF_01185"/>
    </source>
</evidence>
<comment type="function">
    <text evidence="4">Acts as an anti-CsrA protein, binds CsrA and prevents it from repressing translation of its target genes, one of which is flagellin. Binds to flagellin and participates in the assembly of the flagellum.</text>
</comment>
<keyword evidence="1 4" id="KW-0963">Cytoplasm</keyword>
<dbReference type="Gene3D" id="2.30.290.10">
    <property type="entry name" value="BH3618-like"/>
    <property type="match status" value="1"/>
</dbReference>
<dbReference type="InterPro" id="IPR024046">
    <property type="entry name" value="Flagellar_assmbl_FliW_dom_sf"/>
</dbReference>
<sequence>MEKHLSVVTFPKGLPGFELLKEYKIQQYDELFSVLISVTNPSVAFIIVNPFEFYPNYELDVPDDLLEEIEITNRDQVNIRCIVTWNSDRNKVTLNLLAPIIINFDRHSGKQIVLQNVPYTTKHLLWINGIGDSEGGEG</sequence>
<comment type="similarity">
    <text evidence="4">Belongs to the FliW family.</text>
</comment>
<evidence type="ECO:0000256" key="1">
    <source>
        <dbReference type="ARBA" id="ARBA00022490"/>
    </source>
</evidence>
<proteinExistence type="inferred from homology"/>
<keyword evidence="2 4" id="KW-1005">Bacterial flagellum biogenesis</keyword>
<dbReference type="HAMAP" id="MF_01185">
    <property type="entry name" value="FliW"/>
    <property type="match status" value="1"/>
</dbReference>
<dbReference type="Proteomes" id="UP000186666">
    <property type="component" value="Unassembled WGS sequence"/>
</dbReference>
<keyword evidence="4" id="KW-0143">Chaperone</keyword>
<comment type="subunit">
    <text evidence="4">Interacts with translational regulator CsrA and flagellin(s).</text>
</comment>
<name>A0ABY1K6Z3_9BACL</name>
<dbReference type="RefSeq" id="WP_244555997.1">
    <property type="nucleotide sequence ID" value="NZ_FTNK01000011.1"/>
</dbReference>
<reference evidence="5 6" key="1">
    <citation type="submission" date="2017-01" db="EMBL/GenBank/DDBJ databases">
        <authorList>
            <person name="Varghese N."/>
            <person name="Submissions S."/>
        </authorList>
    </citation>
    <scope>NUCLEOTIDE SEQUENCE [LARGE SCALE GENOMIC DNA]</scope>
    <source>
        <strain evidence="5 6">ATCC 23464</strain>
    </source>
</reference>
<evidence type="ECO:0000313" key="5">
    <source>
        <dbReference type="EMBL" id="SIR34107.1"/>
    </source>
</evidence>
<keyword evidence="5" id="KW-0969">Cilium</keyword>
<organism evidence="5 6">
    <name type="scientific">Paenibacillus macquariensis</name>
    <dbReference type="NCBI Taxonomy" id="948756"/>
    <lineage>
        <taxon>Bacteria</taxon>
        <taxon>Bacillati</taxon>
        <taxon>Bacillota</taxon>
        <taxon>Bacilli</taxon>
        <taxon>Bacillales</taxon>
        <taxon>Paenibacillaceae</taxon>
        <taxon>Paenibacillus</taxon>
    </lineage>
</organism>
<keyword evidence="5" id="KW-0282">Flagellum</keyword>
<dbReference type="SUPFAM" id="SSF141457">
    <property type="entry name" value="BH3618-like"/>
    <property type="match status" value="1"/>
</dbReference>